<protein>
    <submittedName>
        <fullName evidence="2">Uncharacterized protein</fullName>
    </submittedName>
</protein>
<feature type="compositionally biased region" description="Basic and acidic residues" evidence="1">
    <location>
        <begin position="37"/>
        <end position="47"/>
    </location>
</feature>
<accession>A0A9D7QPT6</accession>
<dbReference type="AlphaFoldDB" id="A0A9D7QPT6"/>
<evidence type="ECO:0000313" key="2">
    <source>
        <dbReference type="EMBL" id="MBK8892310.1"/>
    </source>
</evidence>
<sequence length="47" mass="5226">MRRHQPSRNAPSIRSCGEPGKRTPEVSPRVYTTTGNKDVRTGQDDAD</sequence>
<dbReference type="Proteomes" id="UP000808146">
    <property type="component" value="Unassembled WGS sequence"/>
</dbReference>
<comment type="caution">
    <text evidence="2">The sequence shown here is derived from an EMBL/GenBank/DDBJ whole genome shotgun (WGS) entry which is preliminary data.</text>
</comment>
<feature type="region of interest" description="Disordered" evidence="1">
    <location>
        <begin position="1"/>
        <end position="47"/>
    </location>
</feature>
<name>A0A9D7QPT6_9RHOO</name>
<evidence type="ECO:0000313" key="3">
    <source>
        <dbReference type="Proteomes" id="UP000808146"/>
    </source>
</evidence>
<organism evidence="2 3">
    <name type="scientific">Candidatus Dechloromonas phosphorivorans</name>
    <dbReference type="NCBI Taxonomy" id="2899244"/>
    <lineage>
        <taxon>Bacteria</taxon>
        <taxon>Pseudomonadati</taxon>
        <taxon>Pseudomonadota</taxon>
        <taxon>Betaproteobacteria</taxon>
        <taxon>Rhodocyclales</taxon>
        <taxon>Azonexaceae</taxon>
        <taxon>Dechloromonas</taxon>
    </lineage>
</organism>
<gene>
    <name evidence="2" type="ORF">IPN75_19060</name>
</gene>
<dbReference type="EMBL" id="JADKBR010000026">
    <property type="protein sequence ID" value="MBK8892310.1"/>
    <property type="molecule type" value="Genomic_DNA"/>
</dbReference>
<evidence type="ECO:0000256" key="1">
    <source>
        <dbReference type="SAM" id="MobiDB-lite"/>
    </source>
</evidence>
<proteinExistence type="predicted"/>
<reference evidence="2" key="1">
    <citation type="submission" date="2020-10" db="EMBL/GenBank/DDBJ databases">
        <title>Connecting structure to function with the recovery of over 1000 high-quality activated sludge metagenome-assembled genomes encoding full-length rRNA genes using long-read sequencing.</title>
        <authorList>
            <person name="Singleton C.M."/>
            <person name="Petriglieri F."/>
            <person name="Kristensen J.M."/>
            <person name="Kirkegaard R.H."/>
            <person name="Michaelsen T.Y."/>
            <person name="Andersen M.H."/>
            <person name="Karst S.M."/>
            <person name="Dueholm M.S."/>
            <person name="Nielsen P.H."/>
            <person name="Albertsen M."/>
        </authorList>
    </citation>
    <scope>NUCLEOTIDE SEQUENCE</scope>
    <source>
        <strain evidence="2">OdNE_18-Q3-R46-58_BAT3C.305</strain>
    </source>
</reference>